<keyword evidence="1" id="KW-0472">Membrane</keyword>
<dbReference type="PATRIC" id="fig|1165867.3.peg.3953"/>
<keyword evidence="1" id="KW-0812">Transmembrane</keyword>
<comment type="caution">
    <text evidence="2">The sequence shown here is derived from an EMBL/GenBank/DDBJ whole genome shotgun (WGS) entry which is preliminary data.</text>
</comment>
<gene>
    <name evidence="2" type="ORF">W59_19438</name>
</gene>
<organism evidence="2 3">
    <name type="scientific">Rhodococcus opacus RKJ300 = JCM 13270</name>
    <dbReference type="NCBI Taxonomy" id="1165867"/>
    <lineage>
        <taxon>Bacteria</taxon>
        <taxon>Bacillati</taxon>
        <taxon>Actinomycetota</taxon>
        <taxon>Actinomycetes</taxon>
        <taxon>Mycobacteriales</taxon>
        <taxon>Nocardiaceae</taxon>
        <taxon>Rhodococcus</taxon>
    </lineage>
</organism>
<dbReference type="RefSeq" id="WP_007298583.1">
    <property type="nucleotide sequence ID" value="NZ_AJJH01000103.1"/>
</dbReference>
<dbReference type="Proteomes" id="UP000006447">
    <property type="component" value="Unassembled WGS sequence"/>
</dbReference>
<feature type="transmembrane region" description="Helical" evidence="1">
    <location>
        <begin position="63"/>
        <end position="83"/>
    </location>
</feature>
<evidence type="ECO:0000313" key="2">
    <source>
        <dbReference type="EMBL" id="EID78251.1"/>
    </source>
</evidence>
<evidence type="ECO:0000256" key="1">
    <source>
        <dbReference type="SAM" id="Phobius"/>
    </source>
</evidence>
<sequence length="86" mass="8502">MLTGSSLEAEDLRWGWVLVGFAVGCGAVLALTPLYLVLAAAAVGLIGLGVFRLAGHRTAGARLASLGLGALLPAAVVAAVVGVDSF</sequence>
<keyword evidence="1" id="KW-1133">Transmembrane helix</keyword>
<feature type="transmembrane region" description="Helical" evidence="1">
    <location>
        <begin position="20"/>
        <end position="51"/>
    </location>
</feature>
<evidence type="ECO:0000313" key="3">
    <source>
        <dbReference type="Proteomes" id="UP000006447"/>
    </source>
</evidence>
<reference evidence="2 3" key="1">
    <citation type="journal article" date="2012" name="J. Bacteriol.">
        <title>Draft genome sequence of the nitrophenol-degrading actinomycete Rhodococcus imtechensis RKJ300.</title>
        <authorList>
            <person name="Vikram S."/>
            <person name="Kumar S."/>
            <person name="Subramanian S."/>
            <person name="Raghava G.P."/>
        </authorList>
    </citation>
    <scope>NUCLEOTIDE SEQUENCE [LARGE SCALE GENOMIC DNA]</scope>
    <source>
        <strain evidence="2 3">RKJ300</strain>
    </source>
</reference>
<dbReference type="AlphaFoldDB" id="I0WPD5"/>
<name>I0WPD5_RHOOP</name>
<proteinExistence type="predicted"/>
<protein>
    <submittedName>
        <fullName evidence="2">Putative membrane protein</fullName>
    </submittedName>
</protein>
<dbReference type="EMBL" id="AJJH01000103">
    <property type="protein sequence ID" value="EID78251.1"/>
    <property type="molecule type" value="Genomic_DNA"/>
</dbReference>
<accession>I0WPD5</accession>